<evidence type="ECO:0000256" key="1">
    <source>
        <dbReference type="ARBA" id="ARBA00004141"/>
    </source>
</evidence>
<dbReference type="PROSITE" id="PS00211">
    <property type="entry name" value="ABC_TRANSPORTER_1"/>
    <property type="match status" value="2"/>
</dbReference>
<evidence type="ECO:0000256" key="9">
    <source>
        <dbReference type="SAM" id="MobiDB-lite"/>
    </source>
</evidence>
<dbReference type="InterPro" id="IPR003439">
    <property type="entry name" value="ABC_transporter-like_ATP-bd"/>
</dbReference>
<feature type="transmembrane region" description="Helical" evidence="10">
    <location>
        <begin position="36"/>
        <end position="60"/>
    </location>
</feature>
<dbReference type="InterPro" id="IPR011527">
    <property type="entry name" value="ABC1_TM_dom"/>
</dbReference>
<dbReference type="FunFam" id="3.40.50.300:FF:000913">
    <property type="entry name" value="ABC multidrug transporter SitT"/>
    <property type="match status" value="1"/>
</dbReference>
<sequence>MPHHGPRDHGAVRKCLAVAFGYFTLLTAAEPAAFDYLLLVIGTLGSVAAGVPFPIMSVLFGELLDQLSSASCSSGPTPPSYHDTLSQKVLLTVYVAIANFLLIYLSSGAWSLFGERLVRRLRYGYLRLLLQQEVAFFETLSTAHVAARLDSDLLAIQAGVSEKVGIVLQSVSYFVTAYIVAFIKDTQLAAMLFSLVPAYFIMAFVGSHLSGKYRADVEKRMGLANSLASESLANIKLVKAFHAGRRIQAIYDGYLAATRRPAIGKLVTAAVQMGLLYFIAYSANALAFSQGGRQIADAKQSGDAGLTLGAVYTVMVTLIDASYIISQVAPFLDIFATASQTAEKMLATMSRKPTIDASPGARGIAMLETEGRVELRDVSFRYPSRPEIPILDRLNLIMEPGKTTGIVGLSGSGKSTVASLIQRFYDADQGAVLIDGHDVRDVKLQTLRGHIGYVEQNPVLFNRSILENIAHGLVGSSRPEHQALRPLLVDGGLAELADAVHSGGKIDQLAAQSPALARILSLAREAATQAGLDGVLDGFQNGLATSVGSGGNRLSGGQKQRVALARTLIRNPSILILDEATASLDSATEARIQDAIENLPGQRTIICVAHRLSTVKSANSIVVMRAGGHIAEQGNYEELMGLDGVFASMVRSQAIPCEEESDETIAESSSPSEKQSKAVLDKVMPSDDGDATEISGAREAAPGSGSRAERSGAKGGFLYTFGLILKMARSQLLLVVAGFLCSIIVGGSHAGEAVIFGNAVGQLSACRTASQMRNSASLYGLLFFALALVEFFANTISAACFGWVSDQLVTRIRALTLQSLLRREVRWHESEGRTPGNLMAYMSGDAAAMSGLTGTILGITVSVLVTLLAGIMLAHVVAWRVALVLTACVPVIFVSGFLRLRLLARFAERHAKAFANSVGTATESVTHIRTVSAFALQDEVANTFHRALRGPYKATLRSIAFGNVWLAAAFSVGSLVKALAFWWGGRLIAQREITQVAFFITMISLLSAAQTCGQLFSLSPDISKAAVAARRVLGLICADGKTDRLQEKGSGSQGDVEKRAMAETMQASPSPETQDVGMSVSFERVRFSYPSRPDAPILRDISLDIPAGSLIALVGTSGAGKSTILSLLQRLYRPVSGAIRLDGYDITRRTSSEEVEADGAGDEEEEDDLPIWDDVALVPQDPALFSGTVAFNISLGGRGILEVTEAEIKEAARLANIHDTISGLPLGYETLCGPSGSQSFSGGQKQRLCIARALLRRPRLLLLDEPSSAMDAESEVLWERSLEDIRKADESGRRRVTVVGIAHRLRTVMKADKIFVIESGRILDSGTHSELVARCDKYRNDVMHQSLD</sequence>
<feature type="transmembrane region" description="Helical" evidence="10">
    <location>
        <begin position="89"/>
        <end position="113"/>
    </location>
</feature>
<feature type="transmembrane region" description="Helical" evidence="10">
    <location>
        <begin position="846"/>
        <end position="871"/>
    </location>
</feature>
<dbReference type="Pfam" id="PF00664">
    <property type="entry name" value="ABC_membrane"/>
    <property type="match status" value="2"/>
</dbReference>
<evidence type="ECO:0000256" key="5">
    <source>
        <dbReference type="ARBA" id="ARBA00022741"/>
    </source>
</evidence>
<dbReference type="OrthoDB" id="6500128at2759"/>
<dbReference type="Pfam" id="PF00005">
    <property type="entry name" value="ABC_tran"/>
    <property type="match status" value="2"/>
</dbReference>
<feature type="domain" description="ABC transmembrane type-1" evidence="12">
    <location>
        <begin position="40"/>
        <end position="337"/>
    </location>
</feature>
<protein>
    <submittedName>
        <fullName evidence="13">Uncharacterized protein</fullName>
    </submittedName>
</protein>
<dbReference type="InterPro" id="IPR003593">
    <property type="entry name" value="AAA+_ATPase"/>
</dbReference>
<evidence type="ECO:0000259" key="12">
    <source>
        <dbReference type="PROSITE" id="PS50929"/>
    </source>
</evidence>
<feature type="transmembrane region" description="Helical" evidence="10">
    <location>
        <begin position="996"/>
        <end position="1016"/>
    </location>
</feature>
<feature type="domain" description="ABC transmembrane type-1" evidence="12">
    <location>
        <begin position="736"/>
        <end position="1024"/>
    </location>
</feature>
<evidence type="ECO:0000259" key="11">
    <source>
        <dbReference type="PROSITE" id="PS50893"/>
    </source>
</evidence>
<dbReference type="GO" id="GO:0005524">
    <property type="term" value="F:ATP binding"/>
    <property type="evidence" value="ECO:0007669"/>
    <property type="project" value="UniProtKB-KW"/>
</dbReference>
<keyword evidence="4 10" id="KW-0812">Transmembrane</keyword>
<evidence type="ECO:0000256" key="6">
    <source>
        <dbReference type="ARBA" id="ARBA00022840"/>
    </source>
</evidence>
<keyword evidence="3" id="KW-0813">Transport</keyword>
<keyword evidence="14" id="KW-1185">Reference proteome</keyword>
<feature type="transmembrane region" description="Helical" evidence="10">
    <location>
        <begin position="164"/>
        <end position="183"/>
    </location>
</feature>
<dbReference type="SUPFAM" id="SSF90123">
    <property type="entry name" value="ABC transporter transmembrane region"/>
    <property type="match status" value="2"/>
</dbReference>
<dbReference type="GO" id="GO:0015421">
    <property type="term" value="F:ABC-type oligopeptide transporter activity"/>
    <property type="evidence" value="ECO:0007669"/>
    <property type="project" value="TreeGrafter"/>
</dbReference>
<feature type="transmembrane region" description="Helical" evidence="10">
    <location>
        <begin position="877"/>
        <end position="900"/>
    </location>
</feature>
<dbReference type="InterPro" id="IPR017871">
    <property type="entry name" value="ABC_transporter-like_CS"/>
</dbReference>
<dbReference type="CDD" id="cd18578">
    <property type="entry name" value="ABC_6TM_Pgp_ABCB1_D2_like"/>
    <property type="match status" value="1"/>
</dbReference>
<comment type="caution">
    <text evidence="13">The sequence shown here is derived from an EMBL/GenBank/DDBJ whole genome shotgun (WGS) entry which is preliminary data.</text>
</comment>
<feature type="transmembrane region" description="Helical" evidence="10">
    <location>
        <begin position="959"/>
        <end position="984"/>
    </location>
</feature>
<evidence type="ECO:0000256" key="10">
    <source>
        <dbReference type="SAM" id="Phobius"/>
    </source>
</evidence>
<keyword evidence="7 10" id="KW-1133">Transmembrane helix</keyword>
<evidence type="ECO:0000256" key="4">
    <source>
        <dbReference type="ARBA" id="ARBA00022692"/>
    </source>
</evidence>
<feature type="domain" description="ABC transporter" evidence="11">
    <location>
        <begin position="373"/>
        <end position="652"/>
    </location>
</feature>
<feature type="domain" description="ABC transporter" evidence="11">
    <location>
        <begin position="1080"/>
        <end position="1344"/>
    </location>
</feature>
<dbReference type="SUPFAM" id="SSF52540">
    <property type="entry name" value="P-loop containing nucleoside triphosphate hydrolases"/>
    <property type="match status" value="2"/>
</dbReference>
<comment type="subcellular location">
    <subcellularLocation>
        <location evidence="1">Membrane</location>
        <topology evidence="1">Multi-pass membrane protein</topology>
    </subcellularLocation>
</comment>
<feature type="region of interest" description="Disordered" evidence="9">
    <location>
        <begin position="660"/>
        <end position="710"/>
    </location>
</feature>
<evidence type="ECO:0000256" key="8">
    <source>
        <dbReference type="ARBA" id="ARBA00023136"/>
    </source>
</evidence>
<dbReference type="SMART" id="SM00382">
    <property type="entry name" value="AAA"/>
    <property type="match status" value="2"/>
</dbReference>
<feature type="transmembrane region" description="Helical" evidence="10">
    <location>
        <begin position="776"/>
        <end position="804"/>
    </location>
</feature>
<evidence type="ECO:0000313" key="14">
    <source>
        <dbReference type="Proteomes" id="UP000557566"/>
    </source>
</evidence>
<dbReference type="InterPro" id="IPR039421">
    <property type="entry name" value="Type_1_exporter"/>
</dbReference>
<dbReference type="InterPro" id="IPR036640">
    <property type="entry name" value="ABC1_TM_sf"/>
</dbReference>
<keyword evidence="5" id="KW-0547">Nucleotide-binding</keyword>
<dbReference type="PROSITE" id="PS50893">
    <property type="entry name" value="ABC_TRANSPORTER_2"/>
    <property type="match status" value="2"/>
</dbReference>
<organism evidence="13 14">
    <name type="scientific">Ophiocordyceps sinensis</name>
    <dbReference type="NCBI Taxonomy" id="72228"/>
    <lineage>
        <taxon>Eukaryota</taxon>
        <taxon>Fungi</taxon>
        <taxon>Dikarya</taxon>
        <taxon>Ascomycota</taxon>
        <taxon>Pezizomycotina</taxon>
        <taxon>Sordariomycetes</taxon>
        <taxon>Hypocreomycetidae</taxon>
        <taxon>Hypocreales</taxon>
        <taxon>Ophiocordycipitaceae</taxon>
        <taxon>Ophiocordyceps</taxon>
    </lineage>
</organism>
<name>A0A8H4PRI3_9HYPO</name>
<dbReference type="InterPro" id="IPR027417">
    <property type="entry name" value="P-loop_NTPase"/>
</dbReference>
<gene>
    <name evidence="13" type="ORF">G6O67_005440</name>
</gene>
<feature type="transmembrane region" description="Helical" evidence="10">
    <location>
        <begin position="189"/>
        <end position="211"/>
    </location>
</feature>
<evidence type="ECO:0000256" key="7">
    <source>
        <dbReference type="ARBA" id="ARBA00022989"/>
    </source>
</evidence>
<dbReference type="PANTHER" id="PTHR43394">
    <property type="entry name" value="ATP-DEPENDENT PERMEASE MDL1, MITOCHONDRIAL"/>
    <property type="match status" value="1"/>
</dbReference>
<dbReference type="GO" id="GO:0090374">
    <property type="term" value="P:oligopeptide export from mitochondrion"/>
    <property type="evidence" value="ECO:0007669"/>
    <property type="project" value="TreeGrafter"/>
</dbReference>
<accession>A0A8H4PRI3</accession>
<keyword evidence="6" id="KW-0067">ATP-binding</keyword>
<feature type="region of interest" description="Disordered" evidence="9">
    <location>
        <begin position="1044"/>
        <end position="1076"/>
    </location>
</feature>
<dbReference type="EMBL" id="JAAVMX010000005">
    <property type="protein sequence ID" value="KAF4509144.1"/>
    <property type="molecule type" value="Genomic_DNA"/>
</dbReference>
<reference evidence="13 14" key="1">
    <citation type="journal article" date="2020" name="Genome Biol. Evol.">
        <title>A new high-quality draft genome assembly of the Chinese cordyceps Ophiocordyceps sinensis.</title>
        <authorList>
            <person name="Shu R."/>
            <person name="Zhang J."/>
            <person name="Meng Q."/>
            <person name="Zhang H."/>
            <person name="Zhou G."/>
            <person name="Li M."/>
            <person name="Wu P."/>
            <person name="Zhao Y."/>
            <person name="Chen C."/>
            <person name="Qin Q."/>
        </authorList>
    </citation>
    <scope>NUCLEOTIDE SEQUENCE [LARGE SCALE GENOMIC DNA]</scope>
    <source>
        <strain evidence="13 14">IOZ07</strain>
    </source>
</reference>
<evidence type="ECO:0000256" key="3">
    <source>
        <dbReference type="ARBA" id="ARBA00022448"/>
    </source>
</evidence>
<evidence type="ECO:0000313" key="13">
    <source>
        <dbReference type="EMBL" id="KAF4509144.1"/>
    </source>
</evidence>
<dbReference type="GO" id="GO:0005743">
    <property type="term" value="C:mitochondrial inner membrane"/>
    <property type="evidence" value="ECO:0007669"/>
    <property type="project" value="TreeGrafter"/>
</dbReference>
<dbReference type="CDD" id="cd18577">
    <property type="entry name" value="ABC_6TM_Pgp_ABCB1_D1_like"/>
    <property type="match status" value="1"/>
</dbReference>
<dbReference type="Gene3D" id="3.40.50.300">
    <property type="entry name" value="P-loop containing nucleotide triphosphate hydrolases"/>
    <property type="match status" value="2"/>
</dbReference>
<evidence type="ECO:0000256" key="2">
    <source>
        <dbReference type="ARBA" id="ARBA00007577"/>
    </source>
</evidence>
<dbReference type="PROSITE" id="PS50929">
    <property type="entry name" value="ABC_TM1F"/>
    <property type="match status" value="2"/>
</dbReference>
<dbReference type="PANTHER" id="PTHR43394:SF1">
    <property type="entry name" value="ATP-BINDING CASSETTE SUB-FAMILY B MEMBER 10, MITOCHONDRIAL"/>
    <property type="match status" value="1"/>
</dbReference>
<dbReference type="Gene3D" id="1.20.1560.10">
    <property type="entry name" value="ABC transporter type 1, transmembrane domain"/>
    <property type="match status" value="1"/>
</dbReference>
<keyword evidence="8 10" id="KW-0472">Membrane</keyword>
<dbReference type="FunFam" id="1.20.1560.10:FF:000057">
    <property type="entry name" value="ABC multidrug transporter SitT"/>
    <property type="match status" value="1"/>
</dbReference>
<dbReference type="Proteomes" id="UP000557566">
    <property type="component" value="Unassembled WGS sequence"/>
</dbReference>
<comment type="similarity">
    <text evidence="2">Belongs to the ABC transporter superfamily. ABCB family. Multidrug resistance exporter (TC 3.A.1.201) subfamily.</text>
</comment>
<feature type="transmembrane region" description="Helical" evidence="10">
    <location>
        <begin position="732"/>
        <end position="756"/>
    </location>
</feature>
<proteinExistence type="inferred from homology"/>
<dbReference type="GO" id="GO:0016887">
    <property type="term" value="F:ATP hydrolysis activity"/>
    <property type="evidence" value="ECO:0007669"/>
    <property type="project" value="InterPro"/>
</dbReference>